<dbReference type="SMART" id="SM00119">
    <property type="entry name" value="HECTc"/>
    <property type="match status" value="1"/>
</dbReference>
<dbReference type="GO" id="GO:0016567">
    <property type="term" value="P:protein ubiquitination"/>
    <property type="evidence" value="ECO:0007669"/>
    <property type="project" value="TreeGrafter"/>
</dbReference>
<dbReference type="InterPro" id="IPR035983">
    <property type="entry name" value="Hect_E3_ubiquitin_ligase"/>
</dbReference>
<dbReference type="EMBL" id="VJMJ01000413">
    <property type="protein sequence ID" value="KAF0721436.1"/>
    <property type="molecule type" value="Genomic_DNA"/>
</dbReference>
<sequence length="629" mass="71110">MDDNKNTNDSMTPVLFLVISVFVLIACILLLKVLIKNIPSSSLTEPLLGANARPFMPGLKREDIEHLLLDAQRWECSICAFYNLNEQQLHCVLCGTPKGYRLIEDKMEEVPMPARSASSSFLNNHRKGSTLLRFTAHIVTAVFEHVLTPQDLNALQRSARMRKQWTRSTGSLPWTRHFVHTSWLPDAFIIQLSSGHSSCPLSDDDSSTGLISWLPIDTLTHHTTVLGTAVAPGTWNSLVELARLPFSLKFAWFLSQLSELMTPYSTLHVHCKVERNRLLDQAMENLTTIKEEALCATMRFEFVGEQARDAGAVQREWYVLVAQALFRETDDNSGLFVMVNREDQTYFINPHASHQFGDFTFRAVGRFVGRALLDGQMLPLHLSPVLLKALLGVPLSLDDVEHFDPVVYKSLIYVATHSNVEDLALTFSATEEIRGGLVEEVDLVENGRSISVMEDNKAQYIQRMVKYLLFDRVATQLEAMIQGLYDIVPPELLVPFDHKEFELILCGLCEIDVQDWKRSTVTSSNLKNHRALVWFWEIVEAMSQADQAKLLQYSTGSARVPVQGFKGLTSYDGKICYFTLRGVPYTTGRYPAIHACYNRIDLPLYPTKELMEEALKMVLLSDPTGFTIE</sequence>
<dbReference type="Gene3D" id="3.30.2160.10">
    <property type="entry name" value="Hect, E3 ligase catalytic domain"/>
    <property type="match status" value="1"/>
</dbReference>
<evidence type="ECO:0000256" key="4">
    <source>
        <dbReference type="ARBA" id="ARBA00022679"/>
    </source>
</evidence>
<comment type="caution">
    <text evidence="9">The sequence shown here is derived from an EMBL/GenBank/DDBJ whole genome shotgun (WGS) entry which is preliminary data.</text>
</comment>
<keyword evidence="7" id="KW-0812">Transmembrane</keyword>
<keyword evidence="4" id="KW-0808">Transferase</keyword>
<dbReference type="GO" id="GO:0006511">
    <property type="term" value="P:ubiquitin-dependent protein catabolic process"/>
    <property type="evidence" value="ECO:0007669"/>
    <property type="project" value="TreeGrafter"/>
</dbReference>
<organism evidence="9 10">
    <name type="scientific">Aphanomyces euteiches</name>
    <dbReference type="NCBI Taxonomy" id="100861"/>
    <lineage>
        <taxon>Eukaryota</taxon>
        <taxon>Sar</taxon>
        <taxon>Stramenopiles</taxon>
        <taxon>Oomycota</taxon>
        <taxon>Saprolegniomycetes</taxon>
        <taxon>Saprolegniales</taxon>
        <taxon>Verrucalvaceae</taxon>
        <taxon>Aphanomyces</taxon>
    </lineage>
</organism>
<dbReference type="SUPFAM" id="SSF56204">
    <property type="entry name" value="Hect, E3 ligase catalytic domain"/>
    <property type="match status" value="1"/>
</dbReference>
<reference evidence="9 10" key="1">
    <citation type="submission" date="2019-07" db="EMBL/GenBank/DDBJ databases">
        <title>Genomics analysis of Aphanomyces spp. identifies a new class of oomycete effector associated with host adaptation.</title>
        <authorList>
            <person name="Gaulin E."/>
        </authorList>
    </citation>
    <scope>NUCLEOTIDE SEQUENCE [LARGE SCALE GENOMIC DNA]</scope>
    <source>
        <strain evidence="9 10">ATCC 201684</strain>
    </source>
</reference>
<dbReference type="PROSITE" id="PS51257">
    <property type="entry name" value="PROKAR_LIPOPROTEIN"/>
    <property type="match status" value="1"/>
</dbReference>
<name>A0A6G0W4U4_9STRA</name>
<dbReference type="PANTHER" id="PTHR11254">
    <property type="entry name" value="HECT DOMAIN UBIQUITIN-PROTEIN LIGASE"/>
    <property type="match status" value="1"/>
</dbReference>
<evidence type="ECO:0000256" key="6">
    <source>
        <dbReference type="PROSITE-ProRule" id="PRU00104"/>
    </source>
</evidence>
<dbReference type="CDD" id="cd00078">
    <property type="entry name" value="HECTc"/>
    <property type="match status" value="1"/>
</dbReference>
<evidence type="ECO:0000259" key="8">
    <source>
        <dbReference type="PROSITE" id="PS50237"/>
    </source>
</evidence>
<keyword evidence="7" id="KW-0472">Membrane</keyword>
<evidence type="ECO:0000256" key="1">
    <source>
        <dbReference type="ARBA" id="ARBA00000885"/>
    </source>
</evidence>
<evidence type="ECO:0000256" key="7">
    <source>
        <dbReference type="SAM" id="Phobius"/>
    </source>
</evidence>
<comment type="pathway">
    <text evidence="2">Protein modification; protein ubiquitination.</text>
</comment>
<keyword evidence="10" id="KW-1185">Reference proteome</keyword>
<dbReference type="Gene3D" id="3.30.2410.10">
    <property type="entry name" value="Hect, E3 ligase catalytic domain"/>
    <property type="match status" value="1"/>
</dbReference>
<dbReference type="GO" id="GO:0005737">
    <property type="term" value="C:cytoplasm"/>
    <property type="evidence" value="ECO:0007669"/>
    <property type="project" value="TreeGrafter"/>
</dbReference>
<dbReference type="InterPro" id="IPR050409">
    <property type="entry name" value="E3_ubiq-protein_ligase"/>
</dbReference>
<dbReference type="EC" id="2.3.2.26" evidence="3"/>
<feature type="domain" description="HECT" evidence="8">
    <location>
        <begin position="290"/>
        <end position="629"/>
    </location>
</feature>
<comment type="catalytic activity">
    <reaction evidence="1">
        <text>S-ubiquitinyl-[E2 ubiquitin-conjugating enzyme]-L-cysteine + [acceptor protein]-L-lysine = [E2 ubiquitin-conjugating enzyme]-L-cysteine + N(6)-ubiquitinyl-[acceptor protein]-L-lysine.</text>
        <dbReference type="EC" id="2.3.2.26"/>
    </reaction>
</comment>
<dbReference type="Pfam" id="PF00632">
    <property type="entry name" value="HECT"/>
    <property type="match status" value="1"/>
</dbReference>
<evidence type="ECO:0000256" key="5">
    <source>
        <dbReference type="ARBA" id="ARBA00022786"/>
    </source>
</evidence>
<dbReference type="Proteomes" id="UP000481153">
    <property type="component" value="Unassembled WGS sequence"/>
</dbReference>
<dbReference type="GO" id="GO:0061630">
    <property type="term" value="F:ubiquitin protein ligase activity"/>
    <property type="evidence" value="ECO:0007669"/>
    <property type="project" value="UniProtKB-EC"/>
</dbReference>
<dbReference type="PANTHER" id="PTHR11254:SF440">
    <property type="entry name" value="E3 UBIQUITIN-PROTEIN LIGASE NEDD-4"/>
    <property type="match status" value="1"/>
</dbReference>
<evidence type="ECO:0000256" key="3">
    <source>
        <dbReference type="ARBA" id="ARBA00012485"/>
    </source>
</evidence>
<accession>A0A6G0W4U4</accession>
<dbReference type="FunFam" id="3.30.2410.10:FF:000009">
    <property type="entry name" value="Probable E3 ubiquitin-protein ligase HECTD2"/>
    <property type="match status" value="1"/>
</dbReference>
<protein>
    <recommendedName>
        <fullName evidence="3">HECT-type E3 ubiquitin transferase</fullName>
        <ecNumber evidence="3">2.3.2.26</ecNumber>
    </recommendedName>
</protein>
<proteinExistence type="predicted"/>
<feature type="active site" description="Glycyl thioester intermediate" evidence="6">
    <location>
        <position position="596"/>
    </location>
</feature>
<keyword evidence="5 6" id="KW-0833">Ubl conjugation pathway</keyword>
<dbReference type="AlphaFoldDB" id="A0A6G0W4U4"/>
<keyword evidence="7" id="KW-1133">Transmembrane helix</keyword>
<evidence type="ECO:0000256" key="2">
    <source>
        <dbReference type="ARBA" id="ARBA00004906"/>
    </source>
</evidence>
<feature type="transmembrane region" description="Helical" evidence="7">
    <location>
        <begin position="12"/>
        <end position="35"/>
    </location>
</feature>
<gene>
    <name evidence="9" type="ORF">Ae201684_019137</name>
</gene>
<evidence type="ECO:0000313" key="10">
    <source>
        <dbReference type="Proteomes" id="UP000481153"/>
    </source>
</evidence>
<dbReference type="VEuPathDB" id="FungiDB:AeMF1_004502"/>
<dbReference type="Gene3D" id="3.90.1750.10">
    <property type="entry name" value="Hect, E3 ligase catalytic domains"/>
    <property type="match status" value="1"/>
</dbReference>
<evidence type="ECO:0000313" key="9">
    <source>
        <dbReference type="EMBL" id="KAF0721436.1"/>
    </source>
</evidence>
<dbReference type="PROSITE" id="PS50237">
    <property type="entry name" value="HECT"/>
    <property type="match status" value="1"/>
</dbReference>
<dbReference type="InterPro" id="IPR000569">
    <property type="entry name" value="HECT_dom"/>
</dbReference>